<evidence type="ECO:0000256" key="3">
    <source>
        <dbReference type="SAM" id="MobiDB-lite"/>
    </source>
</evidence>
<comment type="caution">
    <text evidence="6">The sequence shown here is derived from an EMBL/GenBank/DDBJ whole genome shotgun (WGS) entry which is preliminary data.</text>
</comment>
<evidence type="ECO:0000259" key="4">
    <source>
        <dbReference type="Pfam" id="PF08585"/>
    </source>
</evidence>
<sequence length="254" mass="27434">MTDPHTHITNHLLTAKSLPVSSSWLSQVLSSQRVTTTPLSALTQTALFRILASDFTTSLSRQPDYLLPVDISDPSVQERRIPGPLPLQLLDIEDIGTSSWSQVEAIESIERGEEMRGREIIRTVTRDESGDSTQTGSTAPDSTSGNNNNPSSRNGMSSTSSGPHRLVLQDARGTKAIAIDLKPVEGVATGKTAIGTKIVLNNATVARGMVLLEPASTVVLGGKIEQLDKEWRAGRKDRLVAKIEQQRADSETSR</sequence>
<dbReference type="Proteomes" id="UP000224634">
    <property type="component" value="Unassembled WGS sequence"/>
</dbReference>
<dbReference type="InterPro" id="IPR042470">
    <property type="entry name" value="RMI1_N_C_sf"/>
</dbReference>
<evidence type="ECO:0000313" key="7">
    <source>
        <dbReference type="Proteomes" id="UP000224634"/>
    </source>
</evidence>
<keyword evidence="7" id="KW-1185">Reference proteome</keyword>
<proteinExistence type="inferred from homology"/>
<dbReference type="Pfam" id="PF08585">
    <property type="entry name" value="RMI1_N_C"/>
    <property type="match status" value="1"/>
</dbReference>
<evidence type="ECO:0000256" key="1">
    <source>
        <dbReference type="ARBA" id="ARBA00006395"/>
    </source>
</evidence>
<evidence type="ECO:0000256" key="2">
    <source>
        <dbReference type="ARBA" id="ARBA00018987"/>
    </source>
</evidence>
<dbReference type="EMBL" id="PDNA01000019">
    <property type="protein sequence ID" value="PGH23825.1"/>
    <property type="molecule type" value="Genomic_DNA"/>
</dbReference>
<feature type="domain" description="RecQ mediated genome instability protein 1 OB-fold" evidence="4">
    <location>
        <begin position="67"/>
        <end position="235"/>
    </location>
</feature>
<dbReference type="GO" id="GO:0016604">
    <property type="term" value="C:nuclear body"/>
    <property type="evidence" value="ECO:0007669"/>
    <property type="project" value="TreeGrafter"/>
</dbReference>
<dbReference type="AlphaFoldDB" id="A0A2B7YR88"/>
<reference evidence="6 7" key="1">
    <citation type="submission" date="2017-10" db="EMBL/GenBank/DDBJ databases">
        <title>Comparative genomics in systemic dimorphic fungi from Ajellomycetaceae.</title>
        <authorList>
            <person name="Munoz J.F."/>
            <person name="Mcewen J.G."/>
            <person name="Clay O.K."/>
            <person name="Cuomo C.A."/>
        </authorList>
    </citation>
    <scope>NUCLEOTIDE SEQUENCE [LARGE SCALE GENOMIC DNA]</scope>
    <source>
        <strain evidence="6 7">UAMH7299</strain>
    </source>
</reference>
<dbReference type="InterPro" id="IPR013894">
    <property type="entry name" value="RMI1_OB"/>
</dbReference>
<dbReference type="PANTHER" id="PTHR14790:SF15">
    <property type="entry name" value="RECQ-MEDIATED GENOME INSTABILITY PROTEIN 1"/>
    <property type="match status" value="1"/>
</dbReference>
<feature type="compositionally biased region" description="Basic and acidic residues" evidence="3">
    <location>
        <begin position="112"/>
        <end position="129"/>
    </location>
</feature>
<organism evidence="6 7">
    <name type="scientific">Polytolypa hystricis (strain UAMH7299)</name>
    <dbReference type="NCBI Taxonomy" id="1447883"/>
    <lineage>
        <taxon>Eukaryota</taxon>
        <taxon>Fungi</taxon>
        <taxon>Dikarya</taxon>
        <taxon>Ascomycota</taxon>
        <taxon>Pezizomycotina</taxon>
        <taxon>Eurotiomycetes</taxon>
        <taxon>Eurotiomycetidae</taxon>
        <taxon>Onygenales</taxon>
        <taxon>Onygenales incertae sedis</taxon>
        <taxon>Polytolypa</taxon>
    </lineage>
</organism>
<dbReference type="OrthoDB" id="341511at2759"/>
<dbReference type="InterPro" id="IPR049363">
    <property type="entry name" value="RMI1_N"/>
</dbReference>
<dbReference type="GO" id="GO:0000724">
    <property type="term" value="P:double-strand break repair via homologous recombination"/>
    <property type="evidence" value="ECO:0007669"/>
    <property type="project" value="TreeGrafter"/>
</dbReference>
<comment type="similarity">
    <text evidence="1">Belongs to the RMI1 family.</text>
</comment>
<gene>
    <name evidence="6" type="ORF">AJ80_02073</name>
</gene>
<feature type="domain" description="RMI1 N-terminal" evidence="5">
    <location>
        <begin position="13"/>
        <end position="58"/>
    </location>
</feature>
<name>A0A2B7YR88_POLH7</name>
<dbReference type="Gene3D" id="2.40.50.770">
    <property type="entry name" value="RecQ-mediated genome instability protein Rmi1, C-terminal domain"/>
    <property type="match status" value="1"/>
</dbReference>
<feature type="compositionally biased region" description="Low complexity" evidence="3">
    <location>
        <begin position="142"/>
        <end position="161"/>
    </location>
</feature>
<accession>A0A2B7YR88</accession>
<dbReference type="GO" id="GO:0031422">
    <property type="term" value="C:RecQ family helicase-topoisomerase III complex"/>
    <property type="evidence" value="ECO:0007669"/>
    <property type="project" value="TreeGrafter"/>
</dbReference>
<dbReference type="SMART" id="SM01161">
    <property type="entry name" value="DUF1767"/>
    <property type="match status" value="1"/>
</dbReference>
<evidence type="ECO:0000313" key="6">
    <source>
        <dbReference type="EMBL" id="PGH23825.1"/>
    </source>
</evidence>
<dbReference type="STRING" id="1447883.A0A2B7YR88"/>
<evidence type="ECO:0000259" key="5">
    <source>
        <dbReference type="Pfam" id="PF21000"/>
    </source>
</evidence>
<feature type="region of interest" description="Disordered" evidence="3">
    <location>
        <begin position="112"/>
        <end position="164"/>
    </location>
</feature>
<dbReference type="GO" id="GO:0000712">
    <property type="term" value="P:resolution of meiotic recombination intermediates"/>
    <property type="evidence" value="ECO:0007669"/>
    <property type="project" value="TreeGrafter"/>
</dbReference>
<dbReference type="Pfam" id="PF21000">
    <property type="entry name" value="RMI1_N_N"/>
    <property type="match status" value="1"/>
</dbReference>
<protein>
    <recommendedName>
        <fullName evidence="2">RecQ-mediated genome instability protein 1</fullName>
    </recommendedName>
</protein>
<dbReference type="PANTHER" id="PTHR14790">
    <property type="entry name" value="RECQ-MEDIATED GENOME INSTABILITY PROTEIN 1 RMI1"/>
    <property type="match status" value="1"/>
</dbReference>
<feature type="compositionally biased region" description="Polar residues" evidence="3">
    <location>
        <begin position="131"/>
        <end position="141"/>
    </location>
</feature>